<keyword evidence="3" id="KW-0238">DNA-binding</keyword>
<reference evidence="8" key="1">
    <citation type="journal article" date="2013" name="Science">
        <title>The Amborella genome and the evolution of flowering plants.</title>
        <authorList>
            <consortium name="Amborella Genome Project"/>
        </authorList>
    </citation>
    <scope>NUCLEOTIDE SEQUENCE [LARGE SCALE GENOMIC DNA]</scope>
</reference>
<keyword evidence="2" id="KW-0805">Transcription regulation</keyword>
<dbReference type="CDD" id="cd10017">
    <property type="entry name" value="B3_DNA"/>
    <property type="match status" value="1"/>
</dbReference>
<dbReference type="InterPro" id="IPR015300">
    <property type="entry name" value="DNA-bd_pseudobarrel_sf"/>
</dbReference>
<evidence type="ECO:0000256" key="3">
    <source>
        <dbReference type="ARBA" id="ARBA00023125"/>
    </source>
</evidence>
<dbReference type="EMBL" id="KI392614">
    <property type="protein sequence ID" value="ERN12682.1"/>
    <property type="molecule type" value="Genomic_DNA"/>
</dbReference>
<dbReference type="Proteomes" id="UP000017836">
    <property type="component" value="Unassembled WGS sequence"/>
</dbReference>
<dbReference type="HOGENOM" id="CLU_1226284_0_0_1"/>
<evidence type="ECO:0000256" key="4">
    <source>
        <dbReference type="ARBA" id="ARBA00023163"/>
    </source>
</evidence>
<feature type="domain" description="TF-B3" evidence="6">
    <location>
        <begin position="16"/>
        <end position="108"/>
    </location>
</feature>
<evidence type="ECO:0000256" key="2">
    <source>
        <dbReference type="ARBA" id="ARBA00023015"/>
    </source>
</evidence>
<dbReference type="STRING" id="13333.W1PRQ5"/>
<dbReference type="GO" id="GO:0003677">
    <property type="term" value="F:DNA binding"/>
    <property type="evidence" value="ECO:0007669"/>
    <property type="project" value="UniProtKB-KW"/>
</dbReference>
<keyword evidence="5" id="KW-0539">Nucleus</keyword>
<dbReference type="Pfam" id="PF02362">
    <property type="entry name" value="B3"/>
    <property type="match status" value="1"/>
</dbReference>
<dbReference type="PROSITE" id="PS50863">
    <property type="entry name" value="B3"/>
    <property type="match status" value="1"/>
</dbReference>
<organism evidence="7 8">
    <name type="scientific">Amborella trichopoda</name>
    <dbReference type="NCBI Taxonomy" id="13333"/>
    <lineage>
        <taxon>Eukaryota</taxon>
        <taxon>Viridiplantae</taxon>
        <taxon>Streptophyta</taxon>
        <taxon>Embryophyta</taxon>
        <taxon>Tracheophyta</taxon>
        <taxon>Spermatophyta</taxon>
        <taxon>Magnoliopsida</taxon>
        <taxon>Amborellales</taxon>
        <taxon>Amborellaceae</taxon>
        <taxon>Amborella</taxon>
    </lineage>
</organism>
<dbReference type="eggNOG" id="ENOG502RXIH">
    <property type="taxonomic scope" value="Eukaryota"/>
</dbReference>
<dbReference type="PANTHER" id="PTHR31920:SF132">
    <property type="entry name" value="TF-B3 DOMAIN-CONTAINING PROTEIN"/>
    <property type="match status" value="1"/>
</dbReference>
<dbReference type="AlphaFoldDB" id="W1PRQ5"/>
<dbReference type="InterPro" id="IPR003340">
    <property type="entry name" value="B3_DNA-bd"/>
</dbReference>
<dbReference type="Gramene" id="ERN12682">
    <property type="protein sequence ID" value="ERN12682"/>
    <property type="gene ID" value="AMTR_s00025p00247140"/>
</dbReference>
<name>W1PRQ5_AMBTC</name>
<protein>
    <recommendedName>
        <fullName evidence="6">TF-B3 domain-containing protein</fullName>
    </recommendedName>
</protein>
<keyword evidence="4" id="KW-0804">Transcription</keyword>
<accession>W1PRQ5</accession>
<dbReference type="SMART" id="SM01019">
    <property type="entry name" value="B3"/>
    <property type="match status" value="1"/>
</dbReference>
<dbReference type="OMA" id="RNDCRAR"/>
<dbReference type="PANTHER" id="PTHR31920">
    <property type="entry name" value="B3 DOMAIN-CONTAINING"/>
    <property type="match status" value="1"/>
</dbReference>
<evidence type="ECO:0000259" key="6">
    <source>
        <dbReference type="PROSITE" id="PS50863"/>
    </source>
</evidence>
<proteinExistence type="predicted"/>
<dbReference type="InterPro" id="IPR050655">
    <property type="entry name" value="Plant_B3_domain"/>
</dbReference>
<evidence type="ECO:0000313" key="8">
    <source>
        <dbReference type="Proteomes" id="UP000017836"/>
    </source>
</evidence>
<sequence>MYQEDRFCVHDEEDGGQSFFKIMLGNFSKQLFIPPAFRHNFKKIFHEAVLEGPSGNNWNVEVEEVRGALCFSRGWKKFVKDHSLNDGDFLVFYYDGDTHFLIKIFNKTGCEREDAFDVECFEKHSPVEKNMPDCPLAIVEASENPLCIAEKQWSPKKWHRTYTSTTSPVTEKQKEEAIQKAQSFRTNCPHFVVPMRCSLVSTTFMVVCALITQTSMESNGATESRR</sequence>
<keyword evidence="8" id="KW-1185">Reference proteome</keyword>
<dbReference type="Gene3D" id="2.40.330.10">
    <property type="entry name" value="DNA-binding pseudobarrel domain"/>
    <property type="match status" value="1"/>
</dbReference>
<comment type="subcellular location">
    <subcellularLocation>
        <location evidence="1">Nucleus</location>
    </subcellularLocation>
</comment>
<evidence type="ECO:0000313" key="7">
    <source>
        <dbReference type="EMBL" id="ERN12682.1"/>
    </source>
</evidence>
<gene>
    <name evidence="7" type="ORF">AMTR_s00025p00247140</name>
</gene>
<evidence type="ECO:0000256" key="5">
    <source>
        <dbReference type="ARBA" id="ARBA00023242"/>
    </source>
</evidence>
<dbReference type="GO" id="GO:0005634">
    <property type="term" value="C:nucleus"/>
    <property type="evidence" value="ECO:0007669"/>
    <property type="project" value="UniProtKB-SubCell"/>
</dbReference>
<dbReference type="SUPFAM" id="SSF101936">
    <property type="entry name" value="DNA-binding pseudobarrel domain"/>
    <property type="match status" value="1"/>
</dbReference>
<evidence type="ECO:0000256" key="1">
    <source>
        <dbReference type="ARBA" id="ARBA00004123"/>
    </source>
</evidence>